<organism evidence="1 2">
    <name type="scientific">Pyrodictium delaneyi</name>
    <dbReference type="NCBI Taxonomy" id="1273541"/>
    <lineage>
        <taxon>Archaea</taxon>
        <taxon>Thermoproteota</taxon>
        <taxon>Thermoprotei</taxon>
        <taxon>Desulfurococcales</taxon>
        <taxon>Pyrodictiaceae</taxon>
        <taxon>Pyrodictium</taxon>
    </lineage>
</organism>
<dbReference type="KEGG" id="pdl:Pyrde_0698"/>
<dbReference type="AlphaFoldDB" id="A0A0P0N2I1"/>
<sequence>MAKVILRPGLYREVIAGMVWMLLRLEGCMGPREVAERLRQLGLDASRGKINDALVEYTGRLFRRMKMDGHVVYCAEERV</sequence>
<evidence type="ECO:0000313" key="1">
    <source>
        <dbReference type="EMBL" id="ALL00748.1"/>
    </source>
</evidence>
<dbReference type="RefSeq" id="WP_055408259.1">
    <property type="nucleotide sequence ID" value="NZ_CP013011.1"/>
</dbReference>
<protein>
    <submittedName>
        <fullName evidence="1">Uncharacterized protein</fullName>
    </submittedName>
</protein>
<evidence type="ECO:0000313" key="2">
    <source>
        <dbReference type="Proteomes" id="UP000058613"/>
    </source>
</evidence>
<gene>
    <name evidence="1" type="ORF">Pyrde_0698</name>
</gene>
<dbReference type="Proteomes" id="UP000058613">
    <property type="component" value="Chromosome"/>
</dbReference>
<dbReference type="EMBL" id="CP013011">
    <property type="protein sequence ID" value="ALL00748.1"/>
    <property type="molecule type" value="Genomic_DNA"/>
</dbReference>
<name>A0A0P0N2I1_9CREN</name>
<dbReference type="GeneID" id="26099034"/>
<dbReference type="STRING" id="1273541.Pyrde_0698"/>
<accession>A0A0P0N2I1</accession>
<reference evidence="1 2" key="1">
    <citation type="submission" date="2015-10" db="EMBL/GenBank/DDBJ databases">
        <title>Complete genome sequence of hyperthermophilic archaeon Pyrodictium delaneyi Su06.</title>
        <authorList>
            <person name="Jung J.-H."/>
            <person name="Lin J."/>
            <person name="Holden J.F."/>
            <person name="Park C.-S."/>
        </authorList>
    </citation>
    <scope>NUCLEOTIDE SEQUENCE [LARGE SCALE GENOMIC DNA]</scope>
    <source>
        <strain evidence="1 2">Su06</strain>
    </source>
</reference>
<proteinExistence type="predicted"/>